<gene>
    <name evidence="1" type="primary">yidA</name>
    <name evidence="1" type="ORF">VDLFYP95_00338</name>
</gene>
<reference evidence="1" key="1">
    <citation type="submission" date="2019-11" db="EMBL/GenBank/DDBJ databases">
        <authorList>
            <person name="Feng L."/>
        </authorList>
    </citation>
    <scope>NUCLEOTIDE SEQUENCE</scope>
    <source>
        <strain evidence="1">VdisparLFYP95</strain>
    </source>
</reference>
<dbReference type="Gene3D" id="3.40.50.1000">
    <property type="entry name" value="HAD superfamily/HAD-like"/>
    <property type="match status" value="1"/>
</dbReference>
<dbReference type="GO" id="GO:0005829">
    <property type="term" value="C:cytosol"/>
    <property type="evidence" value="ECO:0007669"/>
    <property type="project" value="TreeGrafter"/>
</dbReference>
<organism evidence="1">
    <name type="scientific">Veillonella dispar</name>
    <dbReference type="NCBI Taxonomy" id="39778"/>
    <lineage>
        <taxon>Bacteria</taxon>
        <taxon>Bacillati</taxon>
        <taxon>Bacillota</taxon>
        <taxon>Negativicutes</taxon>
        <taxon>Veillonellales</taxon>
        <taxon>Veillonellaceae</taxon>
        <taxon>Veillonella</taxon>
    </lineage>
</organism>
<dbReference type="AlphaFoldDB" id="A0A6N2YB16"/>
<name>A0A6N2YB16_9FIRM</name>
<dbReference type="PANTHER" id="PTHR10000:SF8">
    <property type="entry name" value="HAD SUPERFAMILY HYDROLASE-LIKE, TYPE 3"/>
    <property type="match status" value="1"/>
</dbReference>
<dbReference type="PANTHER" id="PTHR10000">
    <property type="entry name" value="PHOSPHOSERINE PHOSPHATASE"/>
    <property type="match status" value="1"/>
</dbReference>
<dbReference type="CDD" id="cd07516">
    <property type="entry name" value="HAD_Pase"/>
    <property type="match status" value="1"/>
</dbReference>
<accession>A0A6N2YB16</accession>
<dbReference type="InterPro" id="IPR023214">
    <property type="entry name" value="HAD_sf"/>
</dbReference>
<evidence type="ECO:0000313" key="1">
    <source>
        <dbReference type="EMBL" id="VYT63935.1"/>
    </source>
</evidence>
<dbReference type="GO" id="GO:0000287">
    <property type="term" value="F:magnesium ion binding"/>
    <property type="evidence" value="ECO:0007669"/>
    <property type="project" value="TreeGrafter"/>
</dbReference>
<protein>
    <submittedName>
        <fullName evidence="1">Sugar phosphatase YidA</fullName>
        <ecNumber evidence="1">3.1.3.23</ecNumber>
    </submittedName>
</protein>
<dbReference type="InterPro" id="IPR000150">
    <property type="entry name" value="Cof"/>
</dbReference>
<dbReference type="SUPFAM" id="SSF56784">
    <property type="entry name" value="HAD-like"/>
    <property type="match status" value="1"/>
</dbReference>
<dbReference type="Gene3D" id="3.30.1240.10">
    <property type="match status" value="1"/>
</dbReference>
<dbReference type="GO" id="GO:0050308">
    <property type="term" value="F:sugar-phosphatase activity"/>
    <property type="evidence" value="ECO:0007669"/>
    <property type="project" value="UniProtKB-EC"/>
</dbReference>
<dbReference type="RefSeq" id="WP_156718920.1">
    <property type="nucleotide sequence ID" value="NZ_CACRUF010000006.1"/>
</dbReference>
<dbReference type="SFLD" id="SFLDS00003">
    <property type="entry name" value="Haloacid_Dehalogenase"/>
    <property type="match status" value="1"/>
</dbReference>
<dbReference type="EC" id="3.1.3.23" evidence="1"/>
<proteinExistence type="predicted"/>
<dbReference type="InterPro" id="IPR036412">
    <property type="entry name" value="HAD-like_sf"/>
</dbReference>
<dbReference type="NCBIfam" id="TIGR00099">
    <property type="entry name" value="Cof-subfamily"/>
    <property type="match status" value="1"/>
</dbReference>
<dbReference type="SFLD" id="SFLDG01140">
    <property type="entry name" value="C2.B:_Phosphomannomutase_and_P"/>
    <property type="match status" value="1"/>
</dbReference>
<dbReference type="Pfam" id="PF08282">
    <property type="entry name" value="Hydrolase_3"/>
    <property type="match status" value="1"/>
</dbReference>
<keyword evidence="1" id="KW-0378">Hydrolase</keyword>
<dbReference type="EMBL" id="CACRUF010000006">
    <property type="protein sequence ID" value="VYT63935.1"/>
    <property type="molecule type" value="Genomic_DNA"/>
</dbReference>
<sequence length="270" mass="29952">MNPSFSHIKMVAIDCDETLVRSDNTVSAYTVDVLHRLQQKGIGITIATGRMYQTAKPIGLALQLGNVPMILFSGGLIQELETGYKLFEQTVPIDVVHRVFQLGQQYSWHIQSYVDDHLLCHHKNWQSDHYEQQTGAVAEFLGDTIYTLSSEPNKLIAIDTEEGIDRIIDILTPLVGNQVTLVRSQRDFLEITAPNVSKGRALAQLALDNNLSLENIVSFGNAENDISMLSETGYSVAVSNATEHVKSVANEVCGHHNEDGVAHWIEKNLL</sequence>
<dbReference type="NCBIfam" id="TIGR01484">
    <property type="entry name" value="HAD-SF-IIB"/>
    <property type="match status" value="1"/>
</dbReference>
<dbReference type="InterPro" id="IPR006379">
    <property type="entry name" value="HAD-SF_hydro_IIB"/>
</dbReference>